<proteinExistence type="predicted"/>
<name>A0AB34JYA3_PRYPA</name>
<evidence type="ECO:0000313" key="3">
    <source>
        <dbReference type="Proteomes" id="UP001515480"/>
    </source>
</evidence>
<keyword evidence="3" id="KW-1185">Reference proteome</keyword>
<feature type="region of interest" description="Disordered" evidence="1">
    <location>
        <begin position="38"/>
        <end position="115"/>
    </location>
</feature>
<feature type="compositionally biased region" description="Pro residues" evidence="1">
    <location>
        <begin position="60"/>
        <end position="89"/>
    </location>
</feature>
<dbReference type="Proteomes" id="UP001515480">
    <property type="component" value="Unassembled WGS sequence"/>
</dbReference>
<evidence type="ECO:0000256" key="1">
    <source>
        <dbReference type="SAM" id="MobiDB-lite"/>
    </source>
</evidence>
<protein>
    <submittedName>
        <fullName evidence="2">Uncharacterized protein</fullName>
    </submittedName>
</protein>
<accession>A0AB34JYA3</accession>
<dbReference type="EMBL" id="JBGBPQ010000003">
    <property type="protein sequence ID" value="KAL1526087.1"/>
    <property type="molecule type" value="Genomic_DNA"/>
</dbReference>
<feature type="compositionally biased region" description="Low complexity" evidence="1">
    <location>
        <begin position="90"/>
        <end position="100"/>
    </location>
</feature>
<sequence length="522" mass="56336">MFVRPQPLPVGQARRDLSDSHFLECARPAIISAIARDPPAHARAESKLGGAAMRALLEQEPPPPRFPPPPHPFAPPPPPFALEHPPPPRRSAAGAAPLGSGRRHHPATNACSAAPPAARPFRFAGKSSEASVDLGGLTPAPDFTGPDGTPRRRGPYAGRRGVSQLSTAMLFGQPPQATPGTYVDWSGNLKNLDPNVAKRANEGSKLRSDYLNQDADKHAAILQAEYAHTRAAKAARGYLGGRVESQRVKDDYLTQNAERHAAIAQEEHAHLRAVRAARHDARVESQRVRDDYLTQNAEKHAAIAQEEHAHLRAVKAARNDAVLRAPIVEEIVFHHPLDAASAQAYPPVDREGVAGGRSRISGARGEVTEAKHVMYPYSQQPPQQGRRCTAASAADMSIWADERESKPPPAREPTATEEAMYGGGYYSPSKGGCSPGGDGYALHGLPRRHPGAHRLQYGRAEDGQAYDRQGRKLPHNSRAECIATSMVDEVIFNRSPANGKLHHFAPGINVGIDNSGHYARFS</sequence>
<evidence type="ECO:0000313" key="2">
    <source>
        <dbReference type="EMBL" id="KAL1526087.1"/>
    </source>
</evidence>
<comment type="caution">
    <text evidence="2">The sequence shown here is derived from an EMBL/GenBank/DDBJ whole genome shotgun (WGS) entry which is preliminary data.</text>
</comment>
<dbReference type="AlphaFoldDB" id="A0AB34JYA3"/>
<organism evidence="2 3">
    <name type="scientific">Prymnesium parvum</name>
    <name type="common">Toxic golden alga</name>
    <dbReference type="NCBI Taxonomy" id="97485"/>
    <lineage>
        <taxon>Eukaryota</taxon>
        <taxon>Haptista</taxon>
        <taxon>Haptophyta</taxon>
        <taxon>Prymnesiophyceae</taxon>
        <taxon>Prymnesiales</taxon>
        <taxon>Prymnesiaceae</taxon>
        <taxon>Prymnesium</taxon>
    </lineage>
</organism>
<gene>
    <name evidence="2" type="ORF">AB1Y20_014816</name>
</gene>
<feature type="region of interest" description="Disordered" evidence="1">
    <location>
        <begin position="129"/>
        <end position="157"/>
    </location>
</feature>
<reference evidence="2 3" key="1">
    <citation type="journal article" date="2024" name="Science">
        <title>Giant polyketide synthase enzymes in the biosynthesis of giant marine polyether toxins.</title>
        <authorList>
            <person name="Fallon T.R."/>
            <person name="Shende V.V."/>
            <person name="Wierzbicki I.H."/>
            <person name="Pendleton A.L."/>
            <person name="Watervoot N.F."/>
            <person name="Auber R.P."/>
            <person name="Gonzalez D.J."/>
            <person name="Wisecaver J.H."/>
            <person name="Moore B.S."/>
        </authorList>
    </citation>
    <scope>NUCLEOTIDE SEQUENCE [LARGE SCALE GENOMIC DNA]</scope>
    <source>
        <strain evidence="2 3">12B1</strain>
    </source>
</reference>